<keyword evidence="3" id="KW-1185">Reference proteome</keyword>
<accession>A0A8S1MND4</accession>
<dbReference type="Proteomes" id="UP000692954">
    <property type="component" value="Unassembled WGS sequence"/>
</dbReference>
<evidence type="ECO:0000313" key="3">
    <source>
        <dbReference type="Proteomes" id="UP000692954"/>
    </source>
</evidence>
<gene>
    <name evidence="2" type="ORF">PSON_ATCC_30995.1.T0410242</name>
</gene>
<sequence>MYQTTILEDNENIQEDCKSKRYAARGIKFENQPKYNSKSIRLDSINWHYLCNISLNYFIMGIIYLMCII</sequence>
<evidence type="ECO:0000256" key="1">
    <source>
        <dbReference type="SAM" id="Phobius"/>
    </source>
</evidence>
<reference evidence="2" key="1">
    <citation type="submission" date="2021-01" db="EMBL/GenBank/DDBJ databases">
        <authorList>
            <consortium name="Genoscope - CEA"/>
            <person name="William W."/>
        </authorList>
    </citation>
    <scope>NUCLEOTIDE SEQUENCE</scope>
</reference>
<comment type="caution">
    <text evidence="2">The sequence shown here is derived from an EMBL/GenBank/DDBJ whole genome shotgun (WGS) entry which is preliminary data.</text>
</comment>
<feature type="transmembrane region" description="Helical" evidence="1">
    <location>
        <begin position="47"/>
        <end position="67"/>
    </location>
</feature>
<dbReference type="AlphaFoldDB" id="A0A8S1MND4"/>
<evidence type="ECO:0000313" key="2">
    <source>
        <dbReference type="EMBL" id="CAD8081119.1"/>
    </source>
</evidence>
<keyword evidence="1" id="KW-0812">Transmembrane</keyword>
<proteinExistence type="predicted"/>
<organism evidence="2 3">
    <name type="scientific">Paramecium sonneborni</name>
    <dbReference type="NCBI Taxonomy" id="65129"/>
    <lineage>
        <taxon>Eukaryota</taxon>
        <taxon>Sar</taxon>
        <taxon>Alveolata</taxon>
        <taxon>Ciliophora</taxon>
        <taxon>Intramacronucleata</taxon>
        <taxon>Oligohymenophorea</taxon>
        <taxon>Peniculida</taxon>
        <taxon>Parameciidae</taxon>
        <taxon>Paramecium</taxon>
    </lineage>
</organism>
<name>A0A8S1MND4_9CILI</name>
<dbReference type="EMBL" id="CAJJDN010000041">
    <property type="protein sequence ID" value="CAD8081119.1"/>
    <property type="molecule type" value="Genomic_DNA"/>
</dbReference>
<protein>
    <submittedName>
        <fullName evidence="2">Uncharacterized protein</fullName>
    </submittedName>
</protein>
<keyword evidence="1" id="KW-1133">Transmembrane helix</keyword>
<keyword evidence="1" id="KW-0472">Membrane</keyword>